<dbReference type="AlphaFoldDB" id="W6MCE2"/>
<name>W6MCE2_9GAMM</name>
<reference evidence="1" key="2">
    <citation type="submission" date="2014-03" db="EMBL/GenBank/DDBJ databases">
        <title>Candidatus Competibacter-lineage genomes retrieved from metagenomes reveal functional metabolic diversity.</title>
        <authorList>
            <person name="McIlroy S.J."/>
            <person name="Albertsen M."/>
            <person name="Andresen E.K."/>
            <person name="Saunders A.M."/>
            <person name="Kristiansen R."/>
            <person name="Stokholm-Bjerregaard M."/>
            <person name="Nielsen K.L."/>
            <person name="Nielsen P.H."/>
        </authorList>
    </citation>
    <scope>NUCLEOTIDE SEQUENCE</scope>
    <source>
        <strain evidence="1">Run_A_D11</strain>
    </source>
</reference>
<proteinExistence type="predicted"/>
<evidence type="ECO:0000313" key="2">
    <source>
        <dbReference type="Proteomes" id="UP000035760"/>
    </source>
</evidence>
<organism evidence="1 2">
    <name type="scientific">Candidatus Competibacter denitrificans Run_A_D11</name>
    <dbReference type="NCBI Taxonomy" id="1400863"/>
    <lineage>
        <taxon>Bacteria</taxon>
        <taxon>Pseudomonadati</taxon>
        <taxon>Pseudomonadota</taxon>
        <taxon>Gammaproteobacteria</taxon>
        <taxon>Candidatus Competibacteraceae</taxon>
        <taxon>Candidatus Competibacter</taxon>
    </lineage>
</organism>
<reference evidence="1" key="1">
    <citation type="submission" date="2013-07" db="EMBL/GenBank/DDBJ databases">
        <authorList>
            <person name="McIlroy S."/>
        </authorList>
    </citation>
    <scope>NUCLEOTIDE SEQUENCE [LARGE SCALE GENOMIC DNA]</scope>
    <source>
        <strain evidence="1">Run_A_D11</strain>
    </source>
</reference>
<dbReference type="EMBL" id="CBTJ020000119">
    <property type="protein sequence ID" value="CDI04764.1"/>
    <property type="molecule type" value="Genomic_DNA"/>
</dbReference>
<gene>
    <name evidence="1" type="ORF">BN873_p70002</name>
</gene>
<comment type="caution">
    <text evidence="1">The sequence shown here is derived from an EMBL/GenBank/DDBJ whole genome shotgun (WGS) entry which is preliminary data.</text>
</comment>
<dbReference type="Proteomes" id="UP000035760">
    <property type="component" value="Unassembled WGS sequence"/>
</dbReference>
<keyword evidence="2" id="KW-1185">Reference proteome</keyword>
<sequence>MHGKINRFGWEALVNRAVAAGLHVEMRLLEAAGLTSFRA</sequence>
<protein>
    <submittedName>
        <fullName evidence="1">Uncharacterized protein</fullName>
    </submittedName>
</protein>
<evidence type="ECO:0000313" key="1">
    <source>
        <dbReference type="EMBL" id="CDI04764.1"/>
    </source>
</evidence>
<accession>W6MCE2</accession>